<comment type="similarity">
    <text evidence="2 6">Belongs to the glucosamine/galactosamine-6-phosphate isomerase family.</text>
</comment>
<keyword evidence="4 6" id="KW-0119">Carbohydrate metabolism</keyword>
<evidence type="ECO:0000256" key="4">
    <source>
        <dbReference type="ARBA" id="ARBA00023277"/>
    </source>
</evidence>
<evidence type="ECO:0000256" key="1">
    <source>
        <dbReference type="ARBA" id="ARBA00000644"/>
    </source>
</evidence>
<dbReference type="HOGENOM" id="CLU_049611_2_1_1"/>
<dbReference type="GO" id="GO:0006046">
    <property type="term" value="P:N-acetylglucosamine catabolic process"/>
    <property type="evidence" value="ECO:0007669"/>
    <property type="project" value="TreeGrafter"/>
</dbReference>
<dbReference type="Gene3D" id="3.40.50.1360">
    <property type="match status" value="1"/>
</dbReference>
<dbReference type="AlphaFoldDB" id="V9DAP4"/>
<dbReference type="GO" id="GO:0004342">
    <property type="term" value="F:glucosamine-6-phosphate deaminase activity"/>
    <property type="evidence" value="ECO:0007669"/>
    <property type="project" value="UniProtKB-UniRule"/>
</dbReference>
<dbReference type="EMBL" id="KB822705">
    <property type="protein sequence ID" value="ETI23979.1"/>
    <property type="molecule type" value="Genomic_DNA"/>
</dbReference>
<dbReference type="Pfam" id="PF01182">
    <property type="entry name" value="Glucosamine_iso"/>
    <property type="match status" value="1"/>
</dbReference>
<dbReference type="GO" id="GO:0005829">
    <property type="term" value="C:cytosol"/>
    <property type="evidence" value="ECO:0007669"/>
    <property type="project" value="UniProtKB-ARBA"/>
</dbReference>
<comment type="catalytic activity">
    <reaction evidence="1 6">
        <text>alpha-D-glucosamine 6-phosphate + H2O = beta-D-fructose 6-phosphate + NH4(+)</text>
        <dbReference type="Rhea" id="RHEA:12172"/>
        <dbReference type="ChEBI" id="CHEBI:15377"/>
        <dbReference type="ChEBI" id="CHEBI:28938"/>
        <dbReference type="ChEBI" id="CHEBI:57634"/>
        <dbReference type="ChEBI" id="CHEBI:75989"/>
        <dbReference type="EC" id="3.5.99.6"/>
    </reaction>
</comment>
<sequence length="358" mass="39681">MRLIVRDTVEGASEYVAWYILQRINRACPSKQNPFVLGLPTGTSPLGIYACLIDFFKKGLVSFQHVVTFNMDEYVGIPRDHPQSYHSFMFQHFFDHIDINPENIHILNGNAPDLQAECQAFEEAIVRAGGIDLFLGGMGADGHIAFNEPRSSLASRTRVKTLARDTIRANSRFFGDDESQVPIRALTVGVQTVMDAREVVIIATGIHKSVALQRCIESGVSHIWTLSCLQMHPRAMVVVDEDATMELQVKTVKYFKSVENVDNENTLVATSDMAKTDQFESSRTTKMTADPSPAIQVDASTDQASPVTDHRLANGFLLNRSELLLPPPDRPNRTASVSPELIPDRMASRIALTLPSRA</sequence>
<organism evidence="8 9">
    <name type="scientific">Cladophialophora carrionii CBS 160.54</name>
    <dbReference type="NCBI Taxonomy" id="1279043"/>
    <lineage>
        <taxon>Eukaryota</taxon>
        <taxon>Fungi</taxon>
        <taxon>Dikarya</taxon>
        <taxon>Ascomycota</taxon>
        <taxon>Pezizomycotina</taxon>
        <taxon>Eurotiomycetes</taxon>
        <taxon>Chaetothyriomycetidae</taxon>
        <taxon>Chaetothyriales</taxon>
        <taxon>Herpotrichiellaceae</taxon>
        <taxon>Cladophialophora</taxon>
    </lineage>
</organism>
<protein>
    <recommendedName>
        <fullName evidence="6">Glucosamine-6-phosphate isomerase</fullName>
        <ecNumber evidence="6">3.5.99.6</ecNumber>
    </recommendedName>
    <alternativeName>
        <fullName evidence="6">Glucosamine-6-phosphate isomerase</fullName>
    </alternativeName>
</protein>
<dbReference type="SUPFAM" id="SSF100950">
    <property type="entry name" value="NagB/RpiA/CoA transferase-like"/>
    <property type="match status" value="1"/>
</dbReference>
<dbReference type="PROSITE" id="PS01161">
    <property type="entry name" value="GLC_GALNAC_ISOMERASE"/>
    <property type="match status" value="1"/>
</dbReference>
<dbReference type="VEuPathDB" id="FungiDB:G647_05786"/>
<reference evidence="8 9" key="1">
    <citation type="submission" date="2013-03" db="EMBL/GenBank/DDBJ databases">
        <title>The Genome Sequence of Cladophialophora carrionii CBS 160.54.</title>
        <authorList>
            <consortium name="The Broad Institute Genomics Platform"/>
            <person name="Cuomo C."/>
            <person name="de Hoog S."/>
            <person name="Gorbushina A."/>
            <person name="Walker B."/>
            <person name="Young S.K."/>
            <person name="Zeng Q."/>
            <person name="Gargeya S."/>
            <person name="Fitzgerald M."/>
            <person name="Haas B."/>
            <person name="Abouelleil A."/>
            <person name="Allen A.W."/>
            <person name="Alvarado L."/>
            <person name="Arachchi H.M."/>
            <person name="Berlin A.M."/>
            <person name="Chapman S.B."/>
            <person name="Gainer-Dewar J."/>
            <person name="Goldberg J."/>
            <person name="Griggs A."/>
            <person name="Gujja S."/>
            <person name="Hansen M."/>
            <person name="Howarth C."/>
            <person name="Imamovic A."/>
            <person name="Ireland A."/>
            <person name="Larimer J."/>
            <person name="McCowan C."/>
            <person name="Murphy C."/>
            <person name="Pearson M."/>
            <person name="Poon T.W."/>
            <person name="Priest M."/>
            <person name="Roberts A."/>
            <person name="Saif S."/>
            <person name="Shea T."/>
            <person name="Sisk P."/>
            <person name="Sykes S."/>
            <person name="Wortman J."/>
            <person name="Nusbaum C."/>
            <person name="Birren B."/>
        </authorList>
    </citation>
    <scope>NUCLEOTIDE SEQUENCE [LARGE SCALE GENOMIC DNA]</scope>
    <source>
        <strain evidence="8 9">CBS 160.54</strain>
    </source>
</reference>
<dbReference type="PANTHER" id="PTHR11280">
    <property type="entry name" value="GLUCOSAMINE-6-PHOSPHATE ISOMERASE"/>
    <property type="match status" value="1"/>
</dbReference>
<dbReference type="GO" id="GO:0005975">
    <property type="term" value="P:carbohydrate metabolic process"/>
    <property type="evidence" value="ECO:0007669"/>
    <property type="project" value="InterPro"/>
</dbReference>
<dbReference type="GeneID" id="19984279"/>
<evidence type="ECO:0000313" key="9">
    <source>
        <dbReference type="Proteomes" id="UP000030678"/>
    </source>
</evidence>
<evidence type="ECO:0000256" key="6">
    <source>
        <dbReference type="RuleBase" id="RU361197"/>
    </source>
</evidence>
<dbReference type="InterPro" id="IPR018321">
    <property type="entry name" value="Glucosamine6P_isomerase_CS"/>
</dbReference>
<keyword evidence="3 6" id="KW-0378">Hydrolase</keyword>
<dbReference type="InterPro" id="IPR006148">
    <property type="entry name" value="Glc/Gal-6P_isomerase"/>
</dbReference>
<dbReference type="PANTHER" id="PTHR11280:SF5">
    <property type="entry name" value="GLUCOSAMINE-6-PHOSPHATE ISOMERASE"/>
    <property type="match status" value="1"/>
</dbReference>
<dbReference type="GO" id="GO:0006043">
    <property type="term" value="P:glucosamine catabolic process"/>
    <property type="evidence" value="ECO:0007669"/>
    <property type="project" value="TreeGrafter"/>
</dbReference>
<dbReference type="InterPro" id="IPR037171">
    <property type="entry name" value="NagB/RpiA_transferase-like"/>
</dbReference>
<evidence type="ECO:0000259" key="7">
    <source>
        <dbReference type="Pfam" id="PF01182"/>
    </source>
</evidence>
<feature type="domain" description="Glucosamine/galactosamine-6-phosphate isomerase" evidence="7">
    <location>
        <begin position="13"/>
        <end position="218"/>
    </location>
</feature>
<accession>V9DAP4</accession>
<dbReference type="GO" id="GO:0019262">
    <property type="term" value="P:N-acetylneuraminate catabolic process"/>
    <property type="evidence" value="ECO:0007669"/>
    <property type="project" value="TreeGrafter"/>
</dbReference>
<evidence type="ECO:0000256" key="2">
    <source>
        <dbReference type="ARBA" id="ARBA00005526"/>
    </source>
</evidence>
<gene>
    <name evidence="8" type="ORF">G647_05786</name>
</gene>
<dbReference type="Proteomes" id="UP000030678">
    <property type="component" value="Unassembled WGS sequence"/>
</dbReference>
<dbReference type="CDD" id="cd01399">
    <property type="entry name" value="GlcN6P_deaminase"/>
    <property type="match status" value="1"/>
</dbReference>
<dbReference type="InterPro" id="IPR004547">
    <property type="entry name" value="Glucosamine6P_isomerase"/>
</dbReference>
<dbReference type="HAMAP" id="MF_01241">
    <property type="entry name" value="GlcN6P_deamin"/>
    <property type="match status" value="1"/>
</dbReference>
<proteinExistence type="inferred from homology"/>
<name>V9DAP4_9EURO</name>
<dbReference type="RefSeq" id="XP_008728334.1">
    <property type="nucleotide sequence ID" value="XM_008730112.1"/>
</dbReference>
<dbReference type="GO" id="GO:0042802">
    <property type="term" value="F:identical protein binding"/>
    <property type="evidence" value="ECO:0007669"/>
    <property type="project" value="TreeGrafter"/>
</dbReference>
<evidence type="ECO:0000256" key="3">
    <source>
        <dbReference type="ARBA" id="ARBA00022801"/>
    </source>
</evidence>
<comment type="function">
    <text evidence="5">Catalyzes the reversible conversion of alpha-D-glucosamine 6-phosphate (GlcN-6P) into beta-D-fructose 6-phosphate (Fru-6P) and ammonium ion, a regulatory reaction step in de novo uridine diphosphate-N-acetyl-alpha-D-glucosamine (UDP-GlcNAc) biosynthesis via hexosamine pathway.</text>
</comment>
<evidence type="ECO:0000256" key="5">
    <source>
        <dbReference type="ARBA" id="ARBA00049961"/>
    </source>
</evidence>
<dbReference type="FunFam" id="3.40.50.1360:FF:000002">
    <property type="entry name" value="Glucosamine-6-phosphate deaminase"/>
    <property type="match status" value="1"/>
</dbReference>
<dbReference type="EC" id="3.5.99.6" evidence="6"/>
<dbReference type="NCBIfam" id="TIGR00502">
    <property type="entry name" value="nagB"/>
    <property type="match status" value="1"/>
</dbReference>
<evidence type="ECO:0000313" key="8">
    <source>
        <dbReference type="EMBL" id="ETI23979.1"/>
    </source>
</evidence>